<evidence type="ECO:0000313" key="1">
    <source>
        <dbReference type="EMBL" id="KAH6627644.1"/>
    </source>
</evidence>
<organism evidence="1 2">
    <name type="scientific">Chaetomium tenue</name>
    <dbReference type="NCBI Taxonomy" id="1854479"/>
    <lineage>
        <taxon>Eukaryota</taxon>
        <taxon>Fungi</taxon>
        <taxon>Dikarya</taxon>
        <taxon>Ascomycota</taxon>
        <taxon>Pezizomycotina</taxon>
        <taxon>Sordariomycetes</taxon>
        <taxon>Sordariomycetidae</taxon>
        <taxon>Sordariales</taxon>
        <taxon>Chaetomiaceae</taxon>
        <taxon>Chaetomium</taxon>
    </lineage>
</organism>
<accession>A0ACB7P395</accession>
<reference evidence="1 2" key="1">
    <citation type="journal article" date="2021" name="Nat. Commun.">
        <title>Genetic determinants of endophytism in the Arabidopsis root mycobiome.</title>
        <authorList>
            <person name="Mesny F."/>
            <person name="Miyauchi S."/>
            <person name="Thiergart T."/>
            <person name="Pickel B."/>
            <person name="Atanasova L."/>
            <person name="Karlsson M."/>
            <person name="Huettel B."/>
            <person name="Barry K.W."/>
            <person name="Haridas S."/>
            <person name="Chen C."/>
            <person name="Bauer D."/>
            <person name="Andreopoulos W."/>
            <person name="Pangilinan J."/>
            <person name="LaButti K."/>
            <person name="Riley R."/>
            <person name="Lipzen A."/>
            <person name="Clum A."/>
            <person name="Drula E."/>
            <person name="Henrissat B."/>
            <person name="Kohler A."/>
            <person name="Grigoriev I.V."/>
            <person name="Martin F.M."/>
            <person name="Hacquard S."/>
        </authorList>
    </citation>
    <scope>NUCLEOTIDE SEQUENCE [LARGE SCALE GENOMIC DNA]</scope>
    <source>
        <strain evidence="1 2">MPI-SDFR-AT-0079</strain>
    </source>
</reference>
<dbReference type="Proteomes" id="UP000724584">
    <property type="component" value="Unassembled WGS sequence"/>
</dbReference>
<comment type="caution">
    <text evidence="1">The sequence shown here is derived from an EMBL/GenBank/DDBJ whole genome shotgun (WGS) entry which is preliminary data.</text>
</comment>
<evidence type="ECO:0000313" key="2">
    <source>
        <dbReference type="Proteomes" id="UP000724584"/>
    </source>
</evidence>
<name>A0ACB7P395_9PEZI</name>
<keyword evidence="2" id="KW-1185">Reference proteome</keyword>
<dbReference type="EMBL" id="JAGIZQ010000005">
    <property type="protein sequence ID" value="KAH6627644.1"/>
    <property type="molecule type" value="Genomic_DNA"/>
</dbReference>
<sequence length="412" mass="47697">MPHRQRNGLGWAYMGGSFELKPQWERQPQLDNITQVCRRALDLSTEDRCLVTFHGDGAFNKDYLGEGPRGKFLLRVLLSVDPKHKTRAEVTTLGWIRRMTHVPVPKVIAFDDSQDNEIGYEWILMELMPGVLASKRWYEMPMDQKKWVVEQVAEFQSQLFRHSLEDAKFQSIGTLSPKHFDYDMPRGPFRTSHDWLSASLGIIFQEEEDEEDQEDQEDENDEKDKEDGNLEDTKYRLQVANKLTKLLPKIFPLFQNPAEPTVLWHDHLSLSNILVDDDGKIMALIGWECVSCKPLWVATGMPEFLVLGRAREKEPNKDYPGGDDAKRTRLYWIRLFEFQQTQLRKVYAGKMKQLWPQWETEVASAALKLDFLGALGCCLRGWSLDKIEQWIDAVEGGAFPRLMDFLEGNVEG</sequence>
<protein>
    <submittedName>
        <fullName evidence="1">Phosphotransferase enzyme family-domain-containing protein</fullName>
    </submittedName>
</protein>
<gene>
    <name evidence="1" type="ORF">F5144DRAFT_630925</name>
</gene>
<proteinExistence type="predicted"/>